<dbReference type="AlphaFoldDB" id="A0A182N3C8"/>
<accession>A0A182N3C8</accession>
<evidence type="ECO:0000256" key="1">
    <source>
        <dbReference type="SAM" id="MobiDB-lite"/>
    </source>
</evidence>
<dbReference type="VEuPathDB" id="VectorBase:ADIR002140"/>
<protein>
    <submittedName>
        <fullName evidence="2">Uncharacterized protein</fullName>
    </submittedName>
</protein>
<dbReference type="EnsemblMetazoa" id="ADIR002140-RA">
    <property type="protein sequence ID" value="ADIR002140-PA"/>
    <property type="gene ID" value="ADIR002140"/>
</dbReference>
<organism evidence="2 3">
    <name type="scientific">Anopheles dirus</name>
    <dbReference type="NCBI Taxonomy" id="7168"/>
    <lineage>
        <taxon>Eukaryota</taxon>
        <taxon>Metazoa</taxon>
        <taxon>Ecdysozoa</taxon>
        <taxon>Arthropoda</taxon>
        <taxon>Hexapoda</taxon>
        <taxon>Insecta</taxon>
        <taxon>Pterygota</taxon>
        <taxon>Neoptera</taxon>
        <taxon>Endopterygota</taxon>
        <taxon>Diptera</taxon>
        <taxon>Nematocera</taxon>
        <taxon>Culicoidea</taxon>
        <taxon>Culicidae</taxon>
        <taxon>Anophelinae</taxon>
        <taxon>Anopheles</taxon>
    </lineage>
</organism>
<feature type="region of interest" description="Disordered" evidence="1">
    <location>
        <begin position="1"/>
        <end position="39"/>
    </location>
</feature>
<reference evidence="2" key="2">
    <citation type="submission" date="2020-05" db="UniProtKB">
        <authorList>
            <consortium name="EnsemblMetazoa"/>
        </authorList>
    </citation>
    <scope>IDENTIFICATION</scope>
    <source>
        <strain evidence="2">WRAIR2</strain>
    </source>
</reference>
<sequence>MFERVEGKDVGQLHDATPHKEAGKNHQNSYENGETVGLSGRGCSTTDPARFCFILELADLSLRGV</sequence>
<feature type="compositionally biased region" description="Basic and acidic residues" evidence="1">
    <location>
        <begin position="1"/>
        <end position="24"/>
    </location>
</feature>
<evidence type="ECO:0000313" key="3">
    <source>
        <dbReference type="Proteomes" id="UP000075884"/>
    </source>
</evidence>
<proteinExistence type="predicted"/>
<evidence type="ECO:0000313" key="2">
    <source>
        <dbReference type="EnsemblMetazoa" id="ADIR002140-PA"/>
    </source>
</evidence>
<keyword evidence="3" id="KW-1185">Reference proteome</keyword>
<name>A0A182N3C8_9DIPT</name>
<dbReference type="Proteomes" id="UP000075884">
    <property type="component" value="Unassembled WGS sequence"/>
</dbReference>
<reference evidence="3" key="1">
    <citation type="submission" date="2013-03" db="EMBL/GenBank/DDBJ databases">
        <title>The Genome Sequence of Anopheles dirus WRAIR2.</title>
        <authorList>
            <consortium name="The Broad Institute Genomics Platform"/>
            <person name="Neafsey D.E."/>
            <person name="Walton C."/>
            <person name="Walker B."/>
            <person name="Young S.K."/>
            <person name="Zeng Q."/>
            <person name="Gargeya S."/>
            <person name="Fitzgerald M."/>
            <person name="Haas B."/>
            <person name="Abouelleil A."/>
            <person name="Allen A.W."/>
            <person name="Alvarado L."/>
            <person name="Arachchi H.M."/>
            <person name="Berlin A.M."/>
            <person name="Chapman S.B."/>
            <person name="Gainer-Dewar J."/>
            <person name="Goldberg J."/>
            <person name="Griggs A."/>
            <person name="Gujja S."/>
            <person name="Hansen M."/>
            <person name="Howarth C."/>
            <person name="Imamovic A."/>
            <person name="Ireland A."/>
            <person name="Larimer J."/>
            <person name="McCowan C."/>
            <person name="Murphy C."/>
            <person name="Pearson M."/>
            <person name="Poon T.W."/>
            <person name="Priest M."/>
            <person name="Roberts A."/>
            <person name="Saif S."/>
            <person name="Shea T."/>
            <person name="Sisk P."/>
            <person name="Sykes S."/>
            <person name="Wortman J."/>
            <person name="Nusbaum C."/>
            <person name="Birren B."/>
        </authorList>
    </citation>
    <scope>NUCLEOTIDE SEQUENCE [LARGE SCALE GENOMIC DNA]</scope>
    <source>
        <strain evidence="3">WRAIR2</strain>
    </source>
</reference>